<comment type="subcellular location">
    <subcellularLocation>
        <location evidence="1">Periplasm</location>
    </subcellularLocation>
</comment>
<evidence type="ECO:0000256" key="3">
    <source>
        <dbReference type="ARBA" id="ARBA00022475"/>
    </source>
</evidence>
<dbReference type="Proteomes" id="UP001362311">
    <property type="component" value="Unassembled WGS sequence"/>
</dbReference>
<evidence type="ECO:0000313" key="11">
    <source>
        <dbReference type="Proteomes" id="UP001362311"/>
    </source>
</evidence>
<organism evidence="10 11">
    <name type="scientific">Ochrobactrum teleogrylli</name>
    <dbReference type="NCBI Taxonomy" id="2479765"/>
    <lineage>
        <taxon>Bacteria</taxon>
        <taxon>Pseudomonadati</taxon>
        <taxon>Pseudomonadota</taxon>
        <taxon>Alphaproteobacteria</taxon>
        <taxon>Hyphomicrobiales</taxon>
        <taxon>Brucellaceae</taxon>
        <taxon>Brucella/Ochrobactrum group</taxon>
        <taxon>Ochrobactrum</taxon>
    </lineage>
</organism>
<dbReference type="Gene3D" id="3.40.190.10">
    <property type="entry name" value="Periplasmic binding protein-like II"/>
    <property type="match status" value="2"/>
</dbReference>
<dbReference type="RefSeq" id="WP_339441875.1">
    <property type="nucleotide sequence ID" value="NZ_JBBHKQ010000002.1"/>
</dbReference>
<evidence type="ECO:0000313" key="10">
    <source>
        <dbReference type="EMBL" id="MEJ5902525.1"/>
    </source>
</evidence>
<comment type="similarity">
    <text evidence="2">Belongs to the bacterial solute-binding protein 1 family.</text>
</comment>
<dbReference type="SUPFAM" id="SSF53850">
    <property type="entry name" value="Periplasmic binding protein-like II"/>
    <property type="match status" value="1"/>
</dbReference>
<evidence type="ECO:0000256" key="6">
    <source>
        <dbReference type="ARBA" id="ARBA00023136"/>
    </source>
</evidence>
<keyword evidence="6" id="KW-0472">Membrane</keyword>
<dbReference type="EMBL" id="JBBHKQ010000002">
    <property type="protein sequence ID" value="MEJ5902525.1"/>
    <property type="molecule type" value="Genomic_DNA"/>
</dbReference>
<name>A0ABD5K309_9HYPH</name>
<keyword evidence="7" id="KW-0564">Palmitate</keyword>
<dbReference type="CDD" id="cd13585">
    <property type="entry name" value="PBP2_TMBP_like"/>
    <property type="match status" value="1"/>
</dbReference>
<keyword evidence="4 9" id="KW-0732">Signal</keyword>
<reference evidence="10 11" key="1">
    <citation type="submission" date="2024-03" db="EMBL/GenBank/DDBJ databases">
        <title>Reference genomes for the five species model microbial community.</title>
        <authorList>
            <person name="Padfield D."/>
        </authorList>
    </citation>
    <scope>NUCLEOTIDE SEQUENCE [LARGE SCALE GENOMIC DNA]</scope>
    <source>
        <strain evidence="10 11">AB1</strain>
    </source>
</reference>
<evidence type="ECO:0000256" key="9">
    <source>
        <dbReference type="SAM" id="SignalP"/>
    </source>
</evidence>
<evidence type="ECO:0000256" key="4">
    <source>
        <dbReference type="ARBA" id="ARBA00022729"/>
    </source>
</evidence>
<comment type="caution">
    <text evidence="10">The sequence shown here is derived from an EMBL/GenBank/DDBJ whole genome shotgun (WGS) entry which is preliminary data.</text>
</comment>
<evidence type="ECO:0000256" key="2">
    <source>
        <dbReference type="ARBA" id="ARBA00008520"/>
    </source>
</evidence>
<feature type="chain" id="PRO_5044744534" evidence="9">
    <location>
        <begin position="24"/>
        <end position="432"/>
    </location>
</feature>
<gene>
    <name evidence="10" type="ORF">WIX40_20775</name>
</gene>
<evidence type="ECO:0000256" key="5">
    <source>
        <dbReference type="ARBA" id="ARBA00022764"/>
    </source>
</evidence>
<evidence type="ECO:0000256" key="8">
    <source>
        <dbReference type="ARBA" id="ARBA00023288"/>
    </source>
</evidence>
<keyword evidence="5" id="KW-0574">Periplasm</keyword>
<dbReference type="PANTHER" id="PTHR43649:SF33">
    <property type="entry name" value="POLYGALACTURONAN_RHAMNOGALACTURONAN-BINDING PROTEIN YTCQ"/>
    <property type="match status" value="1"/>
</dbReference>
<dbReference type="InterPro" id="IPR050490">
    <property type="entry name" value="Bact_solute-bd_prot1"/>
</dbReference>
<evidence type="ECO:0000256" key="7">
    <source>
        <dbReference type="ARBA" id="ARBA00023139"/>
    </source>
</evidence>
<proteinExistence type="inferred from homology"/>
<dbReference type="AlphaFoldDB" id="A0ABD5K309"/>
<feature type="signal peptide" evidence="9">
    <location>
        <begin position="1"/>
        <end position="23"/>
    </location>
</feature>
<accession>A0ABD5K309</accession>
<protein>
    <submittedName>
        <fullName evidence="10">Sugar ABC transporter substrate-binding protein</fullName>
    </submittedName>
</protein>
<keyword evidence="3" id="KW-1003">Cell membrane</keyword>
<dbReference type="PANTHER" id="PTHR43649">
    <property type="entry name" value="ARABINOSE-BINDING PROTEIN-RELATED"/>
    <property type="match status" value="1"/>
</dbReference>
<sequence length="432" mass="47061">MNWTSMHIAAAATAMMMASAAHAADFDWKKHEGETINLMLNNLSWTQKIKDSVPEFTAKTGIKVRFEAFAEEQYRTRLSTLMQAKSPDVDVFLTLPNREAQLFQKNGWYADLKPLLDASTSPEFDFNDFSPALRNSGVFGDKVTGIPINVEGPLFYWRKDVFQKCGIQKPNTLEQLPDVAAKIKACDNSITPWAARGLRGTVGYSLGAFIYNMGGGFTDASGKASLCEPGTVKGIQLYGDMLREYGPPGATNHTFTQVMDLLGQGRVAMTNESSNEFPTLMSHQGRSEDIGVGVLPKGGETGISKPVVLNWSLAISGYSGRSEAAWYFIQWATGKEIQAVLADKGIAPSRASVFDSEKFAAWAKENSARTEWVAALKEIASTGTSLYQTPTLTRTPEAREILSNVVQQVVLGQADAKTAACAVTEQVQALQN</sequence>
<dbReference type="Pfam" id="PF01547">
    <property type="entry name" value="SBP_bac_1"/>
    <property type="match status" value="1"/>
</dbReference>
<keyword evidence="8" id="KW-0449">Lipoprotein</keyword>
<dbReference type="InterPro" id="IPR006059">
    <property type="entry name" value="SBP"/>
</dbReference>
<dbReference type="GO" id="GO:0042597">
    <property type="term" value="C:periplasmic space"/>
    <property type="evidence" value="ECO:0007669"/>
    <property type="project" value="UniProtKB-SubCell"/>
</dbReference>
<evidence type="ECO:0000256" key="1">
    <source>
        <dbReference type="ARBA" id="ARBA00004418"/>
    </source>
</evidence>